<comment type="caution">
    <text evidence="4">The sequence shown here is derived from an EMBL/GenBank/DDBJ whole genome shotgun (WGS) entry which is preliminary data.</text>
</comment>
<dbReference type="InterPro" id="IPR016187">
    <property type="entry name" value="CTDL_fold"/>
</dbReference>
<protein>
    <recommendedName>
        <fullName evidence="3">C-type lectin domain-containing protein</fullName>
    </recommendedName>
</protein>
<dbReference type="CDD" id="cd00037">
    <property type="entry name" value="CLECT"/>
    <property type="match status" value="1"/>
</dbReference>
<dbReference type="InterPro" id="IPR018378">
    <property type="entry name" value="C-type_lectin_CS"/>
</dbReference>
<dbReference type="PROSITE" id="PS00615">
    <property type="entry name" value="C_TYPE_LECTIN_1"/>
    <property type="match status" value="1"/>
</dbReference>
<dbReference type="Proteomes" id="UP001634394">
    <property type="component" value="Unassembled WGS sequence"/>
</dbReference>
<evidence type="ECO:0000256" key="2">
    <source>
        <dbReference type="SAM" id="SignalP"/>
    </source>
</evidence>
<keyword evidence="1" id="KW-1015">Disulfide bond</keyword>
<feature type="domain" description="C-type lectin" evidence="3">
    <location>
        <begin position="83"/>
        <end position="206"/>
    </location>
</feature>
<dbReference type="EMBL" id="JBJQND010000001">
    <property type="protein sequence ID" value="KAL3890636.1"/>
    <property type="molecule type" value="Genomic_DNA"/>
</dbReference>
<keyword evidence="2" id="KW-0732">Signal</keyword>
<evidence type="ECO:0000313" key="5">
    <source>
        <dbReference type="Proteomes" id="UP001634394"/>
    </source>
</evidence>
<feature type="chain" id="PRO_5044799110" description="C-type lectin domain-containing protein" evidence="2">
    <location>
        <begin position="22"/>
        <end position="208"/>
    </location>
</feature>
<gene>
    <name evidence="4" type="ORF">ACJMK2_002917</name>
</gene>
<proteinExistence type="predicted"/>
<reference evidence="4 5" key="1">
    <citation type="submission" date="2024-11" db="EMBL/GenBank/DDBJ databases">
        <title>Chromosome-level genome assembly of the freshwater bivalve Anodonta woodiana.</title>
        <authorList>
            <person name="Chen X."/>
        </authorList>
    </citation>
    <scope>NUCLEOTIDE SEQUENCE [LARGE SCALE GENOMIC DNA]</scope>
    <source>
        <strain evidence="4">MN2024</strain>
        <tissue evidence="4">Gills</tissue>
    </source>
</reference>
<accession>A0ABD3XYB0</accession>
<keyword evidence="5" id="KW-1185">Reference proteome</keyword>
<dbReference type="SMART" id="SM00034">
    <property type="entry name" value="CLECT"/>
    <property type="match status" value="1"/>
</dbReference>
<dbReference type="AlphaFoldDB" id="A0ABD3XYB0"/>
<sequence>MQISCVLLILFTSLIMRETAAQFPYSLMYTEDHSPLFLLAVATDTTRSRSIPGSNPINIPRSITGALPVPQCSSGYTLYSGPGRSFCFLYASNCASFTNAQTACSREGGGLLVLDDESLLPFLADMRQRFPTTFSCTTPNIVWLNARTNTTLGAVYPIGRSIPLSGGLWAPGEPNAPNDCVTVEISNGESILSDNPCTQPEKYVCQQF</sequence>
<dbReference type="Gene3D" id="3.10.100.10">
    <property type="entry name" value="Mannose-Binding Protein A, subunit A"/>
    <property type="match status" value="1"/>
</dbReference>
<evidence type="ECO:0000259" key="3">
    <source>
        <dbReference type="PROSITE" id="PS50041"/>
    </source>
</evidence>
<dbReference type="SUPFAM" id="SSF56436">
    <property type="entry name" value="C-type lectin-like"/>
    <property type="match status" value="1"/>
</dbReference>
<dbReference type="PROSITE" id="PS50041">
    <property type="entry name" value="C_TYPE_LECTIN_2"/>
    <property type="match status" value="1"/>
</dbReference>
<name>A0ABD3XYB0_SINWO</name>
<evidence type="ECO:0000256" key="1">
    <source>
        <dbReference type="ARBA" id="ARBA00023157"/>
    </source>
</evidence>
<organism evidence="4 5">
    <name type="scientific">Sinanodonta woodiana</name>
    <name type="common">Chinese pond mussel</name>
    <name type="synonym">Anodonta woodiana</name>
    <dbReference type="NCBI Taxonomy" id="1069815"/>
    <lineage>
        <taxon>Eukaryota</taxon>
        <taxon>Metazoa</taxon>
        <taxon>Spiralia</taxon>
        <taxon>Lophotrochozoa</taxon>
        <taxon>Mollusca</taxon>
        <taxon>Bivalvia</taxon>
        <taxon>Autobranchia</taxon>
        <taxon>Heteroconchia</taxon>
        <taxon>Palaeoheterodonta</taxon>
        <taxon>Unionida</taxon>
        <taxon>Unionoidea</taxon>
        <taxon>Unionidae</taxon>
        <taxon>Unioninae</taxon>
        <taxon>Sinanodonta</taxon>
    </lineage>
</organism>
<dbReference type="Pfam" id="PF00059">
    <property type="entry name" value="Lectin_C"/>
    <property type="match status" value="1"/>
</dbReference>
<evidence type="ECO:0000313" key="4">
    <source>
        <dbReference type="EMBL" id="KAL3890636.1"/>
    </source>
</evidence>
<dbReference type="InterPro" id="IPR016186">
    <property type="entry name" value="C-type_lectin-like/link_sf"/>
</dbReference>
<feature type="signal peptide" evidence="2">
    <location>
        <begin position="1"/>
        <end position="21"/>
    </location>
</feature>
<dbReference type="InterPro" id="IPR001304">
    <property type="entry name" value="C-type_lectin-like"/>
</dbReference>